<proteinExistence type="predicted"/>
<evidence type="ECO:0000313" key="1">
    <source>
        <dbReference type="EMBL" id="QTX31251.1"/>
    </source>
</evidence>
<protein>
    <submittedName>
        <fullName evidence="1">Uncharacterized protein</fullName>
    </submittedName>
</protein>
<name>A0A9Q7AN51_9BACT</name>
<dbReference type="InterPro" id="IPR054688">
    <property type="entry name" value="CD1247_N"/>
</dbReference>
<sequence length="138" mass="15177">MKAKERIAYLKGLLSGLNPREEDEQKILLALIDVVDALAAEMEEQGRLVEEQGEAIEEVADYCSELEDDMTAMERRIGTLLPDESGDEEGDFLDETGEEGPFASVSCPHCGLAFYCRPEALEPDEALECPGCGESFEI</sequence>
<organism evidence="1 2">
    <name type="scientific">Aminithiophilus ramosus</name>
    <dbReference type="NCBI Taxonomy" id="3029084"/>
    <lineage>
        <taxon>Bacteria</taxon>
        <taxon>Thermotogati</taxon>
        <taxon>Synergistota</taxon>
        <taxon>Synergistia</taxon>
        <taxon>Synergistales</taxon>
        <taxon>Aminithiophilaceae</taxon>
        <taxon>Aminithiophilus</taxon>
    </lineage>
</organism>
<dbReference type="EMBL" id="CP072943">
    <property type="protein sequence ID" value="QTX31251.1"/>
    <property type="molecule type" value="Genomic_DNA"/>
</dbReference>
<dbReference type="KEGG" id="aram:KAR29_07530"/>
<keyword evidence="2" id="KW-1185">Reference proteome</keyword>
<gene>
    <name evidence="1" type="ORF">KAR29_07530</name>
</gene>
<accession>A0A9Q7AN51</accession>
<dbReference type="NCBIfam" id="NF045650">
    <property type="entry name" value="CD1247_Nterm"/>
    <property type="match status" value="1"/>
</dbReference>
<dbReference type="AlphaFoldDB" id="A0A9Q7AN51"/>
<evidence type="ECO:0000313" key="2">
    <source>
        <dbReference type="Proteomes" id="UP000671879"/>
    </source>
</evidence>
<reference evidence="2" key="1">
    <citation type="submission" date="2021-04" db="EMBL/GenBank/DDBJ databases">
        <title>A novel Synergistetes isolate from a pyrite-forming mixed culture.</title>
        <authorList>
            <person name="Bunk B."/>
            <person name="Sproer C."/>
            <person name="Spring S."/>
            <person name="Pester M."/>
        </authorList>
    </citation>
    <scope>NUCLEOTIDE SEQUENCE [LARGE SCALE GENOMIC DNA]</scope>
    <source>
        <strain evidence="2">J.5.4.2-T.3.5.2</strain>
    </source>
</reference>
<dbReference type="Proteomes" id="UP000671879">
    <property type="component" value="Chromosome"/>
</dbReference>
<dbReference type="RefSeq" id="WP_274372398.1">
    <property type="nucleotide sequence ID" value="NZ_CP072943.1"/>
</dbReference>